<dbReference type="EMBL" id="FO203527">
    <property type="protein sequence ID" value="CCO60113.1"/>
    <property type="molecule type" value="Genomic_DNA"/>
</dbReference>
<dbReference type="Proteomes" id="UP000016895">
    <property type="component" value="Chromosome 2"/>
</dbReference>
<name>U4KG75_9VIBR</name>
<evidence type="ECO:0000259" key="2">
    <source>
        <dbReference type="PROSITE" id="PS50983"/>
    </source>
</evidence>
<dbReference type="STRING" id="28173.VIBNI_B0292"/>
<keyword evidence="1" id="KW-0732">Signal</keyword>
<evidence type="ECO:0000313" key="4">
    <source>
        <dbReference type="Proteomes" id="UP000016895"/>
    </source>
</evidence>
<feature type="domain" description="Fe/B12 periplasmic-binding" evidence="2">
    <location>
        <begin position="47"/>
        <end position="326"/>
    </location>
</feature>
<organism evidence="3 4">
    <name type="scientific">Vibrio nigripulchritudo</name>
    <dbReference type="NCBI Taxonomy" id="28173"/>
    <lineage>
        <taxon>Bacteria</taxon>
        <taxon>Pseudomonadati</taxon>
        <taxon>Pseudomonadota</taxon>
        <taxon>Gammaproteobacteria</taxon>
        <taxon>Vibrionales</taxon>
        <taxon>Vibrionaceae</taxon>
        <taxon>Vibrio</taxon>
    </lineage>
</organism>
<dbReference type="RefSeq" id="WP_022560762.1">
    <property type="nucleotide sequence ID" value="NC_022543.1"/>
</dbReference>
<dbReference type="PANTHER" id="PTHR30535">
    <property type="entry name" value="VITAMIN B12-BINDING PROTEIN"/>
    <property type="match status" value="1"/>
</dbReference>
<dbReference type="PATRIC" id="fig|1260221.3.peg.3974"/>
<gene>
    <name evidence="3" type="ORF">VIBNI_B0292</name>
</gene>
<dbReference type="PANTHER" id="PTHR30535:SF7">
    <property type="entry name" value="IRON(III) DICITRATE-BINDING PROTEIN"/>
    <property type="match status" value="1"/>
</dbReference>
<dbReference type="Pfam" id="PF01497">
    <property type="entry name" value="Peripla_BP_2"/>
    <property type="match status" value="1"/>
</dbReference>
<dbReference type="AlphaFoldDB" id="U4KG75"/>
<dbReference type="SUPFAM" id="SSF53807">
    <property type="entry name" value="Helical backbone' metal receptor"/>
    <property type="match status" value="1"/>
</dbReference>
<keyword evidence="4" id="KW-1185">Reference proteome</keyword>
<dbReference type="InterPro" id="IPR002491">
    <property type="entry name" value="ABC_transptr_periplasmic_BD"/>
</dbReference>
<dbReference type="KEGG" id="vni:VIBNI_B0292"/>
<evidence type="ECO:0000256" key="1">
    <source>
        <dbReference type="SAM" id="SignalP"/>
    </source>
</evidence>
<reference evidence="3 4" key="1">
    <citation type="journal article" date="2013" name="ISME J.">
        <title>Comparative genomics of pathogenic lineages of Vibrio nigripulchritudo identifies virulence-associated traits.</title>
        <authorList>
            <person name="Goudenege D."/>
            <person name="Labreuche Y."/>
            <person name="Krin E."/>
            <person name="Ansquer D."/>
            <person name="Mangenot S."/>
            <person name="Calteau A."/>
            <person name="Medigue C."/>
            <person name="Mazel D."/>
            <person name="Polz M.F."/>
            <person name="Le Roux F."/>
        </authorList>
    </citation>
    <scope>NUCLEOTIDE SEQUENCE [LARGE SCALE GENOMIC DNA]</scope>
    <source>
        <strain evidence="4">SnF1</strain>
    </source>
</reference>
<accession>U4KG75</accession>
<dbReference type="PROSITE" id="PS50983">
    <property type="entry name" value="FE_B12_PBP"/>
    <property type="match status" value="1"/>
</dbReference>
<feature type="signal peptide" evidence="1">
    <location>
        <begin position="1"/>
        <end position="21"/>
    </location>
</feature>
<proteinExistence type="predicted"/>
<dbReference type="Gene3D" id="3.40.50.1980">
    <property type="entry name" value="Nitrogenase molybdenum iron protein domain"/>
    <property type="match status" value="2"/>
</dbReference>
<evidence type="ECO:0000313" key="3">
    <source>
        <dbReference type="EMBL" id="CCO60113.1"/>
    </source>
</evidence>
<dbReference type="OrthoDB" id="9775594at2"/>
<feature type="chain" id="PRO_5004651050" evidence="1">
    <location>
        <begin position="22"/>
        <end position="327"/>
    </location>
</feature>
<dbReference type="InterPro" id="IPR050902">
    <property type="entry name" value="ABC_Transporter_SBP"/>
</dbReference>
<sequence length="327" mass="35859">MKRMIGKVFSTSILVFTAPFAAVHAGSFPVQVENCGVNVTIEKSPQRIFLVNNDSISLLEQVGMLDRVIARTAEPVEGVYSEDTVKTISEVPIVSKKRKDTGGSIITLESVLAYKPDLVLAPESSIDRDLLRQSGIPLYSPPAYCKNSQNRPSGEANFQRVFERVRDFGKMFGVTELAESKIKKLSKLIDSFDDKEKQVHGTAIAIYVAASGTLYPYGTASMVTPIFKTVGLENVYGDVKERVFEASIEDILGRNPETIVLLYSHNKAEDVIAAFKRVSGTQALSAVKNNRVIALEFAFTDPPTPHSILGTTRLAKKVSELGHDHSH</sequence>
<protein>
    <submittedName>
        <fullName evidence="3">Putative ABC-type Fe3+-hydroxamate transport system,periplasmic component</fullName>
    </submittedName>
</protein>